<name>L9WGY7_9EURY</name>
<feature type="transmembrane region" description="Helical" evidence="2">
    <location>
        <begin position="75"/>
        <end position="93"/>
    </location>
</feature>
<keyword evidence="2" id="KW-0812">Transmembrane</keyword>
<accession>L9WGY7</accession>
<dbReference type="eggNOG" id="arCOG00130">
    <property type="taxonomic scope" value="Archaea"/>
</dbReference>
<protein>
    <submittedName>
        <fullName evidence="3">Major facilitator superfamily protein</fullName>
    </submittedName>
</protein>
<evidence type="ECO:0000256" key="1">
    <source>
        <dbReference type="SAM" id="MobiDB-lite"/>
    </source>
</evidence>
<feature type="transmembrane region" description="Helical" evidence="2">
    <location>
        <begin position="346"/>
        <end position="366"/>
    </location>
</feature>
<dbReference type="SUPFAM" id="SSF103473">
    <property type="entry name" value="MFS general substrate transporter"/>
    <property type="match status" value="1"/>
</dbReference>
<dbReference type="EMBL" id="AOHX01000026">
    <property type="protein sequence ID" value="ELY47593.1"/>
    <property type="molecule type" value="Genomic_DNA"/>
</dbReference>
<feature type="transmembrane region" description="Helical" evidence="2">
    <location>
        <begin position="99"/>
        <end position="127"/>
    </location>
</feature>
<reference evidence="3 4" key="1">
    <citation type="journal article" date="2014" name="PLoS Genet.">
        <title>Phylogenetically driven sequencing of extremely halophilic archaea reveals strategies for static and dynamic osmo-response.</title>
        <authorList>
            <person name="Becker E.A."/>
            <person name="Seitzer P.M."/>
            <person name="Tritt A."/>
            <person name="Larsen D."/>
            <person name="Krusor M."/>
            <person name="Yao A.I."/>
            <person name="Wu D."/>
            <person name="Madern D."/>
            <person name="Eisen J.A."/>
            <person name="Darling A.E."/>
            <person name="Facciotti M.T."/>
        </authorList>
    </citation>
    <scope>NUCLEOTIDE SEQUENCE [LARGE SCALE GENOMIC DNA]</scope>
    <source>
        <strain evidence="3 4">JCM 14089</strain>
    </source>
</reference>
<dbReference type="PANTHER" id="PTHR23518">
    <property type="entry name" value="C-METHYLTRANSFERASE"/>
    <property type="match status" value="1"/>
</dbReference>
<evidence type="ECO:0000256" key="2">
    <source>
        <dbReference type="SAM" id="Phobius"/>
    </source>
</evidence>
<organism evidence="3 4">
    <name type="scientific">Natronorubrum sulfidifaciens JCM 14089</name>
    <dbReference type="NCBI Taxonomy" id="1230460"/>
    <lineage>
        <taxon>Archaea</taxon>
        <taxon>Methanobacteriati</taxon>
        <taxon>Methanobacteriota</taxon>
        <taxon>Stenosarchaea group</taxon>
        <taxon>Halobacteria</taxon>
        <taxon>Halobacteriales</taxon>
        <taxon>Natrialbaceae</taxon>
        <taxon>Natronorubrum</taxon>
    </lineage>
</organism>
<dbReference type="Proteomes" id="UP000011661">
    <property type="component" value="Unassembled WGS sequence"/>
</dbReference>
<feature type="transmembrane region" description="Helical" evidence="2">
    <location>
        <begin position="477"/>
        <end position="499"/>
    </location>
</feature>
<dbReference type="PATRIC" id="fig|1230460.4.peg.1015"/>
<keyword evidence="2" id="KW-0472">Membrane</keyword>
<proteinExistence type="predicted"/>
<dbReference type="Gene3D" id="1.20.1250.20">
    <property type="entry name" value="MFS general substrate transporter like domains"/>
    <property type="match status" value="2"/>
</dbReference>
<dbReference type="PANTHER" id="PTHR23518:SF2">
    <property type="entry name" value="MAJOR FACILITATOR SUPERFAMILY TRANSPORTER"/>
    <property type="match status" value="1"/>
</dbReference>
<comment type="caution">
    <text evidence="3">The sequence shown here is derived from an EMBL/GenBank/DDBJ whole genome shotgun (WGS) entry which is preliminary data.</text>
</comment>
<dbReference type="AlphaFoldDB" id="L9WGY7"/>
<dbReference type="InterPro" id="IPR036259">
    <property type="entry name" value="MFS_trans_sf"/>
</dbReference>
<feature type="transmembrane region" description="Helical" evidence="2">
    <location>
        <begin position="243"/>
        <end position="264"/>
    </location>
</feature>
<feature type="transmembrane region" description="Helical" evidence="2">
    <location>
        <begin position="139"/>
        <end position="164"/>
    </location>
</feature>
<gene>
    <name evidence="3" type="ORF">C495_05017</name>
</gene>
<evidence type="ECO:0000313" key="4">
    <source>
        <dbReference type="Proteomes" id="UP000011661"/>
    </source>
</evidence>
<keyword evidence="2" id="KW-1133">Transmembrane helix</keyword>
<feature type="region of interest" description="Disordered" evidence="1">
    <location>
        <begin position="35"/>
        <end position="55"/>
    </location>
</feature>
<keyword evidence="4" id="KW-1185">Reference proteome</keyword>
<feature type="transmembrane region" description="Helical" evidence="2">
    <location>
        <begin position="378"/>
        <end position="396"/>
    </location>
</feature>
<dbReference type="STRING" id="1230460.C495_05017"/>
<feature type="compositionally biased region" description="Polar residues" evidence="1">
    <location>
        <begin position="35"/>
        <end position="46"/>
    </location>
</feature>
<feature type="transmembrane region" description="Helical" evidence="2">
    <location>
        <begin position="402"/>
        <end position="420"/>
    </location>
</feature>
<sequence length="505" mass="52963">MPDDEAVGLYWFGVHQPTSSSSVAVYRQTTVVRGEQQSGYSQNETDVSLEQETADSEEVDPFDSFRQFFALERDVLVLSIAMFAFSLGFQMTSRYMAEYMTALGATAVVIGLFGTVGNVISAVYPYPGGAISDRIGSRYALTAFGLCSTLGFGIWLAAPALAAITVGPTSLAIVAVFVGLVFAQAWKSFGLGASFAIVKQSVSPSQLAAGFASTETFRRTAFLVGPLLAAVLFFPFGSSDSDVVVAFQLILVVAIVFGILGTIVQHSLYEADADSLGKAFDGGSQLIADLRAMPTELRPLLIADTLVRFGNGMVYVFFVIVVTRFLEVGLSLPVPALGTLELSPQSYFGVLLGLEMLVALLVMIPAAKAAERVGLKPVVAVGFAIYAIFPVLLISAPESATVLAALFAVSGLRFAGLPAHKALIVGPAEQGAGGRVTGSYYLLRNLLVIPSAALGGLLWAGVSNPLTGEVLLAGSPTLAFTVATVIGAIGTVYFLLFGAEFEAYA</sequence>
<feature type="transmembrane region" description="Helical" evidence="2">
    <location>
        <begin position="306"/>
        <end position="326"/>
    </location>
</feature>
<evidence type="ECO:0000313" key="3">
    <source>
        <dbReference type="EMBL" id="ELY47593.1"/>
    </source>
</evidence>
<feature type="transmembrane region" description="Helical" evidence="2">
    <location>
        <begin position="441"/>
        <end position="462"/>
    </location>
</feature>
<feature type="transmembrane region" description="Helical" evidence="2">
    <location>
        <begin position="219"/>
        <end position="237"/>
    </location>
</feature>
<feature type="transmembrane region" description="Helical" evidence="2">
    <location>
        <begin position="170"/>
        <end position="198"/>
    </location>
</feature>